<evidence type="ECO:0000259" key="3">
    <source>
        <dbReference type="Pfam" id="PF16220"/>
    </source>
</evidence>
<feature type="domain" description="FecR N-terminal" evidence="3">
    <location>
        <begin position="17"/>
        <end position="56"/>
    </location>
</feature>
<accession>A0ABV4HW46</accession>
<protein>
    <submittedName>
        <fullName evidence="4">FecR domain-containing protein</fullName>
    </submittedName>
</protein>
<keyword evidence="1" id="KW-0472">Membrane</keyword>
<dbReference type="Pfam" id="PF04773">
    <property type="entry name" value="FecR"/>
    <property type="match status" value="1"/>
</dbReference>
<gene>
    <name evidence="4" type="ORF">AB6713_19730</name>
</gene>
<keyword evidence="5" id="KW-1185">Reference proteome</keyword>
<dbReference type="InterPro" id="IPR032623">
    <property type="entry name" value="FecR_N"/>
</dbReference>
<dbReference type="InterPro" id="IPR006860">
    <property type="entry name" value="FecR"/>
</dbReference>
<evidence type="ECO:0000256" key="1">
    <source>
        <dbReference type="SAM" id="Phobius"/>
    </source>
</evidence>
<dbReference type="PANTHER" id="PTHR30273">
    <property type="entry name" value="PERIPLASMIC SIGNAL SENSOR AND SIGMA FACTOR ACTIVATOR FECR-RELATED"/>
    <property type="match status" value="1"/>
</dbReference>
<feature type="transmembrane region" description="Helical" evidence="1">
    <location>
        <begin position="89"/>
        <end position="106"/>
    </location>
</feature>
<proteinExistence type="predicted"/>
<feature type="domain" description="FecR protein" evidence="2">
    <location>
        <begin position="111"/>
        <end position="203"/>
    </location>
</feature>
<dbReference type="EMBL" id="JBFWIC010000053">
    <property type="protein sequence ID" value="MEZ0476813.1"/>
    <property type="molecule type" value="Genomic_DNA"/>
</dbReference>
<dbReference type="Pfam" id="PF16220">
    <property type="entry name" value="DUF4880"/>
    <property type="match status" value="1"/>
</dbReference>
<reference evidence="4 5" key="1">
    <citation type="submission" date="2024-07" db="EMBL/GenBank/DDBJ databases">
        <title>Luteimonas salilacus sp. nov., isolated from the shore soil of Salt Lake in Tibet of China.</title>
        <authorList>
            <person name="Zhang X."/>
            <person name="Li A."/>
        </authorList>
    </citation>
    <scope>NUCLEOTIDE SEQUENCE [LARGE SCALE GENOMIC DNA]</scope>
    <source>
        <strain evidence="4 5">B3-2-R+30</strain>
    </source>
</reference>
<keyword evidence="1" id="KW-0812">Transmembrane</keyword>
<sequence>MNTQGHIRRPPRAAYAEAAAWLAQLHGSNRSDDLEADFRAWLKADPEHARAFERVTDVWDAAGDVNIHGLPRITPHDAFATRRPRWRPVLAALVLGAVGLGAFLLLPRAPDYATGIGEQRIVRLSDGTRLSMNADSAVEVNYGRRERTVRLAHGEALFEVVRDPQRPFVVVAGERKVIALGTSFVVRSEPGRLDVTLLEGKVRVASAQAPGVAREPQGGAITLLPGQRLRVRADRSETLDTQRAETATAWRRGEVILDDTPLDEAMAEMNRYDQRPLALDDPTLGRLPVSGIYRIGNNRDFAQAVAAVYGLQVREEADRIRLTRD</sequence>
<dbReference type="PANTHER" id="PTHR30273:SF2">
    <property type="entry name" value="PROTEIN FECR"/>
    <property type="match status" value="1"/>
</dbReference>
<evidence type="ECO:0000313" key="4">
    <source>
        <dbReference type="EMBL" id="MEZ0476813.1"/>
    </source>
</evidence>
<keyword evidence="1" id="KW-1133">Transmembrane helix</keyword>
<dbReference type="InterPro" id="IPR012373">
    <property type="entry name" value="Ferrdict_sens_TM"/>
</dbReference>
<dbReference type="Gene3D" id="2.60.120.1440">
    <property type="match status" value="1"/>
</dbReference>
<evidence type="ECO:0000259" key="2">
    <source>
        <dbReference type="Pfam" id="PF04773"/>
    </source>
</evidence>
<organism evidence="4 5">
    <name type="scientific">Luteimonas salinilitoris</name>
    <dbReference type="NCBI Taxonomy" id="3237697"/>
    <lineage>
        <taxon>Bacteria</taxon>
        <taxon>Pseudomonadati</taxon>
        <taxon>Pseudomonadota</taxon>
        <taxon>Gammaproteobacteria</taxon>
        <taxon>Lysobacterales</taxon>
        <taxon>Lysobacteraceae</taxon>
        <taxon>Luteimonas</taxon>
    </lineage>
</organism>
<dbReference type="PIRSF" id="PIRSF018266">
    <property type="entry name" value="FecR"/>
    <property type="match status" value="1"/>
</dbReference>
<dbReference type="RefSeq" id="WP_370565863.1">
    <property type="nucleotide sequence ID" value="NZ_JBFWIB010000032.1"/>
</dbReference>
<name>A0ABV4HW46_9GAMM</name>
<comment type="caution">
    <text evidence="4">The sequence shown here is derived from an EMBL/GenBank/DDBJ whole genome shotgun (WGS) entry which is preliminary data.</text>
</comment>
<dbReference type="Proteomes" id="UP001566331">
    <property type="component" value="Unassembled WGS sequence"/>
</dbReference>
<evidence type="ECO:0000313" key="5">
    <source>
        <dbReference type="Proteomes" id="UP001566331"/>
    </source>
</evidence>